<evidence type="ECO:0000259" key="15">
    <source>
        <dbReference type="Pfam" id="PF00745"/>
    </source>
</evidence>
<feature type="binding site" evidence="9 12">
    <location>
        <begin position="191"/>
        <end position="196"/>
    </location>
    <ligand>
        <name>NADP(+)</name>
        <dbReference type="ChEBI" id="CHEBI:58349"/>
    </ligand>
</feature>
<comment type="pathway">
    <text evidence="1 9 14">Porphyrin-containing compound metabolism; protoporphyrin-IX biosynthesis; 5-aminolevulinate from L-glutamyl-tRNA(Glu): step 1/2.</text>
</comment>
<evidence type="ECO:0000259" key="17">
    <source>
        <dbReference type="Pfam" id="PF05201"/>
    </source>
</evidence>
<feature type="domain" description="Glutamyl-tRNA reductase N-terminal" evidence="17">
    <location>
        <begin position="9"/>
        <end position="158"/>
    </location>
</feature>
<evidence type="ECO:0000313" key="19">
    <source>
        <dbReference type="Proteomes" id="UP000295777"/>
    </source>
</evidence>
<comment type="function">
    <text evidence="9">Catalyzes the NADPH-dependent reduction of glutamyl-tRNA(Glu) to glutamate 1-semialdehyde (GSA).</text>
</comment>
<dbReference type="InterPro" id="IPR036343">
    <property type="entry name" value="GluRdtase_N_sf"/>
</dbReference>
<evidence type="ECO:0000256" key="6">
    <source>
        <dbReference type="ARBA" id="ARBA00023244"/>
    </source>
</evidence>
<dbReference type="GO" id="GO:0050661">
    <property type="term" value="F:NADP binding"/>
    <property type="evidence" value="ECO:0007669"/>
    <property type="project" value="InterPro"/>
</dbReference>
<dbReference type="SUPFAM" id="SSF69075">
    <property type="entry name" value="Glutamyl tRNA-reductase dimerization domain"/>
    <property type="match status" value="1"/>
</dbReference>
<comment type="miscellaneous">
    <text evidence="9">During catalysis, the active site Cys acts as a nucleophile attacking the alpha-carbonyl group of tRNA-bound glutamate with the formation of a thioester intermediate between enzyme and glutamate, and the concomitant release of tRNA(Glu). The thioester intermediate is finally reduced by direct hydride transfer from NADPH, to form the product GSA.</text>
</comment>
<evidence type="ECO:0000256" key="3">
    <source>
        <dbReference type="ARBA" id="ARBA00012970"/>
    </source>
</evidence>
<dbReference type="OrthoDB" id="110209at2"/>
<dbReference type="Pfam" id="PF01488">
    <property type="entry name" value="Shikimate_DH"/>
    <property type="match status" value="1"/>
</dbReference>
<name>A0A4V2PD16_9BACT</name>
<keyword evidence="5 9" id="KW-0560">Oxidoreductase</keyword>
<dbReference type="Proteomes" id="UP000295777">
    <property type="component" value="Unassembled WGS sequence"/>
</dbReference>
<evidence type="ECO:0000256" key="1">
    <source>
        <dbReference type="ARBA" id="ARBA00005059"/>
    </source>
</evidence>
<evidence type="ECO:0000256" key="4">
    <source>
        <dbReference type="ARBA" id="ARBA00022857"/>
    </source>
</evidence>
<evidence type="ECO:0000256" key="7">
    <source>
        <dbReference type="ARBA" id="ARBA00047464"/>
    </source>
</evidence>
<feature type="binding site" evidence="9 11">
    <location>
        <position position="122"/>
    </location>
    <ligand>
        <name>substrate</name>
    </ligand>
</feature>
<dbReference type="SUPFAM" id="SSF69742">
    <property type="entry name" value="Glutamyl tRNA-reductase catalytic, N-terminal domain"/>
    <property type="match status" value="1"/>
</dbReference>
<comment type="catalytic activity">
    <reaction evidence="7 9 14">
        <text>(S)-4-amino-5-oxopentanoate + tRNA(Glu) + NADP(+) = L-glutamyl-tRNA(Glu) + NADPH + H(+)</text>
        <dbReference type="Rhea" id="RHEA:12344"/>
        <dbReference type="Rhea" id="RHEA-COMP:9663"/>
        <dbReference type="Rhea" id="RHEA-COMP:9680"/>
        <dbReference type="ChEBI" id="CHEBI:15378"/>
        <dbReference type="ChEBI" id="CHEBI:57501"/>
        <dbReference type="ChEBI" id="CHEBI:57783"/>
        <dbReference type="ChEBI" id="CHEBI:58349"/>
        <dbReference type="ChEBI" id="CHEBI:78442"/>
        <dbReference type="ChEBI" id="CHEBI:78520"/>
        <dbReference type="EC" id="1.2.1.70"/>
    </reaction>
</comment>
<feature type="active site" description="Nucleophile" evidence="9 10">
    <location>
        <position position="53"/>
    </location>
</feature>
<evidence type="ECO:0000256" key="12">
    <source>
        <dbReference type="PIRSR" id="PIRSR000445-3"/>
    </source>
</evidence>
<dbReference type="HAMAP" id="MF_00087">
    <property type="entry name" value="Glu_tRNA_reductase"/>
    <property type="match status" value="1"/>
</dbReference>
<protein>
    <recommendedName>
        <fullName evidence="8 9">Glutamyl-tRNA reductase</fullName>
        <shortName evidence="9">GluTR</shortName>
        <ecNumber evidence="3 9">1.2.1.70</ecNumber>
    </recommendedName>
</protein>
<comment type="similarity">
    <text evidence="2 9 14">Belongs to the glutamyl-tRNA reductase family.</text>
</comment>
<evidence type="ECO:0000313" key="18">
    <source>
        <dbReference type="EMBL" id="TCK03406.1"/>
    </source>
</evidence>
<evidence type="ECO:0000256" key="10">
    <source>
        <dbReference type="PIRSR" id="PIRSR000445-1"/>
    </source>
</evidence>
<dbReference type="PIRSF" id="PIRSF000445">
    <property type="entry name" value="4pyrrol_synth_GluRdtase"/>
    <property type="match status" value="1"/>
</dbReference>
<comment type="caution">
    <text evidence="18">The sequence shown here is derived from an EMBL/GenBank/DDBJ whole genome shotgun (WGS) entry which is preliminary data.</text>
</comment>
<dbReference type="GO" id="GO:0019353">
    <property type="term" value="P:protoporphyrinogen IX biosynthetic process from glutamate"/>
    <property type="evidence" value="ECO:0007669"/>
    <property type="project" value="TreeGrafter"/>
</dbReference>
<dbReference type="InterPro" id="IPR000343">
    <property type="entry name" value="4pyrrol_synth_GluRdtase"/>
</dbReference>
<accession>A0A4V2PD16</accession>
<organism evidence="18 19">
    <name type="scientific">Phorcysia thermohydrogeniphila</name>
    <dbReference type="NCBI Taxonomy" id="936138"/>
    <lineage>
        <taxon>Bacteria</taxon>
        <taxon>Pseudomonadati</taxon>
        <taxon>Aquificota</taxon>
        <taxon>Aquificia</taxon>
        <taxon>Desulfurobacteriales</taxon>
        <taxon>Desulfurobacteriaceae</taxon>
        <taxon>Phorcysia</taxon>
    </lineage>
</organism>
<dbReference type="Gene3D" id="3.30.460.30">
    <property type="entry name" value="Glutamyl-tRNA reductase, N-terminal domain"/>
    <property type="match status" value="1"/>
</dbReference>
<sequence length="424" mass="47501">MGELKLCCLGVNHKTAPVEVREKFAFKGEAVESALLKLNSFAGVDECMILSTCNRVEIYFTTRVSAPFKDVYEFLIEEKGASIEEINRFFYRKEGKDAVRHGFYVASSLDSMIVGEPQIVGQFKDAFQTARELGTVGTVLNRFCETALKVSKRVRTETGISRNAVSVSFAAVELARKIFGTLSGKRVAIIGAGEMAELAVKHLVSNGASEVFVVNRTLERAEKLAKEFGGKAFPLTELPTVLELSDIIISSTGAPGYILKPENVIPALEKRKQRPMFLIDIAVPRDIDPALNEVDGLYVYDIDDLQQVVEANIRERLREAEVAKEIIEGYVERFIRWLRELEVAPLIAELKEKAETIRKAELEKRLPALGLTPEQAKEVDNITRIIINKLLHQPITSVKRKATEEETRYHVVQIFKEIFGLGKE</sequence>
<keyword evidence="19" id="KW-1185">Reference proteome</keyword>
<evidence type="ECO:0000256" key="9">
    <source>
        <dbReference type="HAMAP-Rule" id="MF_00087"/>
    </source>
</evidence>
<feature type="site" description="Important for activity" evidence="9 13">
    <location>
        <position position="101"/>
    </location>
</feature>
<dbReference type="FunFam" id="3.40.50.720:FF:000031">
    <property type="entry name" value="Glutamyl-tRNA reductase"/>
    <property type="match status" value="1"/>
</dbReference>
<evidence type="ECO:0000256" key="13">
    <source>
        <dbReference type="PIRSR" id="PIRSR000445-4"/>
    </source>
</evidence>
<evidence type="ECO:0000256" key="8">
    <source>
        <dbReference type="ARBA" id="ARBA00068659"/>
    </source>
</evidence>
<dbReference type="InterPro" id="IPR015895">
    <property type="entry name" value="4pyrrol_synth_GluRdtase_N"/>
</dbReference>
<proteinExistence type="inferred from homology"/>
<dbReference type="PANTHER" id="PTHR43013:SF1">
    <property type="entry name" value="GLUTAMYL-TRNA REDUCTASE"/>
    <property type="match status" value="1"/>
</dbReference>
<reference evidence="18 19" key="1">
    <citation type="submission" date="2019-03" db="EMBL/GenBank/DDBJ databases">
        <title>Genomic Encyclopedia of Archaeal and Bacterial Type Strains, Phase II (KMG-II): from individual species to whole genera.</title>
        <authorList>
            <person name="Goeker M."/>
        </authorList>
    </citation>
    <scope>NUCLEOTIDE SEQUENCE [LARGE SCALE GENOMIC DNA]</scope>
    <source>
        <strain evidence="18 19">DSM 24425</strain>
    </source>
</reference>
<comment type="subunit">
    <text evidence="9">Homodimer.</text>
</comment>
<dbReference type="InterPro" id="IPR015896">
    <property type="entry name" value="4pyrrol_synth_GluRdtase_dimer"/>
</dbReference>
<feature type="binding site" evidence="9 11">
    <location>
        <begin position="116"/>
        <end position="118"/>
    </location>
    <ligand>
        <name>substrate</name>
    </ligand>
</feature>
<dbReference type="RefSeq" id="WP_132527344.1">
    <property type="nucleotide sequence ID" value="NZ_SMFV01000005.1"/>
</dbReference>
<keyword evidence="4 9" id="KW-0521">NADP</keyword>
<evidence type="ECO:0000259" key="16">
    <source>
        <dbReference type="Pfam" id="PF01488"/>
    </source>
</evidence>
<evidence type="ECO:0000256" key="11">
    <source>
        <dbReference type="PIRSR" id="PIRSR000445-2"/>
    </source>
</evidence>
<keyword evidence="6 9" id="KW-0627">Porphyrin biosynthesis</keyword>
<dbReference type="SUPFAM" id="SSF51735">
    <property type="entry name" value="NAD(P)-binding Rossmann-fold domains"/>
    <property type="match status" value="1"/>
</dbReference>
<dbReference type="EMBL" id="SMFV01000005">
    <property type="protein sequence ID" value="TCK03406.1"/>
    <property type="molecule type" value="Genomic_DNA"/>
</dbReference>
<feature type="binding site" evidence="9 11">
    <location>
        <begin position="52"/>
        <end position="55"/>
    </location>
    <ligand>
        <name>substrate</name>
    </ligand>
</feature>
<dbReference type="PANTHER" id="PTHR43013">
    <property type="entry name" value="GLUTAMYL-TRNA REDUCTASE"/>
    <property type="match status" value="1"/>
</dbReference>
<evidence type="ECO:0000256" key="14">
    <source>
        <dbReference type="RuleBase" id="RU000584"/>
    </source>
</evidence>
<dbReference type="InterPro" id="IPR006151">
    <property type="entry name" value="Shikm_DH/Glu-tRNA_Rdtase"/>
</dbReference>
<dbReference type="Pfam" id="PF05201">
    <property type="entry name" value="GlutR_N"/>
    <property type="match status" value="1"/>
</dbReference>
<dbReference type="CDD" id="cd05213">
    <property type="entry name" value="NAD_bind_Glutamyl_tRNA_reduct"/>
    <property type="match status" value="1"/>
</dbReference>
<dbReference type="GO" id="GO:0008883">
    <property type="term" value="F:glutamyl-tRNA reductase activity"/>
    <property type="evidence" value="ECO:0007669"/>
    <property type="project" value="UniProtKB-UniRule"/>
</dbReference>
<evidence type="ECO:0000256" key="2">
    <source>
        <dbReference type="ARBA" id="ARBA00005916"/>
    </source>
</evidence>
<feature type="domain" description="Quinate/shikimate 5-dehydrogenase/glutamyl-tRNA reductase" evidence="16">
    <location>
        <begin position="173"/>
        <end position="308"/>
    </location>
</feature>
<dbReference type="AlphaFoldDB" id="A0A4V2PD16"/>
<feature type="domain" description="Tetrapyrrole biosynthesis glutamyl-tRNA reductase dimerisation" evidence="15">
    <location>
        <begin position="323"/>
        <end position="421"/>
    </location>
</feature>
<dbReference type="Gene3D" id="3.40.50.720">
    <property type="entry name" value="NAD(P)-binding Rossmann-like Domain"/>
    <property type="match status" value="1"/>
</dbReference>
<dbReference type="UniPathway" id="UPA00251">
    <property type="reaction ID" value="UER00316"/>
</dbReference>
<comment type="domain">
    <text evidence="9">Possesses an unusual extended V-shaped dimeric structure with each monomer consisting of three distinct domains arranged along a curved 'spinal' alpha-helix. The N-terminal catalytic domain specifically recognizes the glutamate moiety of the substrate. The second domain is the NADPH-binding domain, and the third C-terminal domain is responsible for dimerization.</text>
</comment>
<dbReference type="Pfam" id="PF00745">
    <property type="entry name" value="GlutR_dimer"/>
    <property type="match status" value="1"/>
</dbReference>
<dbReference type="InterPro" id="IPR036291">
    <property type="entry name" value="NAD(P)-bd_dom_sf"/>
</dbReference>
<evidence type="ECO:0000256" key="5">
    <source>
        <dbReference type="ARBA" id="ARBA00023002"/>
    </source>
</evidence>
<dbReference type="InterPro" id="IPR036453">
    <property type="entry name" value="GluRdtase_dimer_dom_sf"/>
</dbReference>
<dbReference type="FunFam" id="3.30.460.30:FF:000001">
    <property type="entry name" value="Glutamyl-tRNA reductase"/>
    <property type="match status" value="1"/>
</dbReference>
<dbReference type="EC" id="1.2.1.70" evidence="3 9"/>
<gene>
    <name evidence="9" type="primary">hemA</name>
    <name evidence="18" type="ORF">CLV27_1484</name>
</gene>
<dbReference type="NCBIfam" id="TIGR01035">
    <property type="entry name" value="hemA"/>
    <property type="match status" value="1"/>
</dbReference>
<feature type="binding site" evidence="9 11">
    <location>
        <position position="111"/>
    </location>
    <ligand>
        <name>substrate</name>
    </ligand>
</feature>